<sequence>MGVDRTPPSTSTSRIHTSLQPLDGATTTFSLASTATNVGAHTTTTSSVITTSTATTTTTTSSITSSQVSCAVQHNLMQNSSRQRAASTSDLPTPTYGKEKQSLPPTSQKPQHNQQTDKNEIHQQSTAQQQPTHSAHQQLQPQQTLHRLAPIFSNEKRKRTSPAKKPAAKQIKTRESWLNPLPSSNRFASLSVDDPCIPEDNVEANESEETGAKIKIPKPPPIF</sequence>
<protein>
    <submittedName>
        <fullName evidence="2">Uncharacterized protein</fullName>
    </submittedName>
</protein>
<dbReference type="EMBL" id="AJIL01001618">
    <property type="protein sequence ID" value="KNE88520.1"/>
    <property type="molecule type" value="Genomic_DNA"/>
</dbReference>
<feature type="compositionally biased region" description="Polar residues" evidence="1">
    <location>
        <begin position="78"/>
        <end position="92"/>
    </location>
</feature>
<dbReference type="Proteomes" id="UP000054564">
    <property type="component" value="Unassembled WGS sequence"/>
</dbReference>
<feature type="compositionally biased region" description="Acidic residues" evidence="1">
    <location>
        <begin position="196"/>
        <end position="209"/>
    </location>
</feature>
<comment type="caution">
    <text evidence="2">The sequence shown here is derived from an EMBL/GenBank/DDBJ whole genome shotgun (WGS) entry which is preliminary data.</text>
</comment>
<reference evidence="3" key="1">
    <citation type="submission" date="2014-03" db="EMBL/GenBank/DDBJ databases">
        <title>The Genome Sequence of Puccinia striiformis f. sp. tritici PST-78.</title>
        <authorList>
            <consortium name="The Broad Institute Genome Sequencing Platform"/>
            <person name="Cuomo C."/>
            <person name="Hulbert S."/>
            <person name="Chen X."/>
            <person name="Walker B."/>
            <person name="Young S.K."/>
            <person name="Zeng Q."/>
            <person name="Gargeya S."/>
            <person name="Fitzgerald M."/>
            <person name="Haas B."/>
            <person name="Abouelleil A."/>
            <person name="Alvarado L."/>
            <person name="Arachchi H.M."/>
            <person name="Berlin A.M."/>
            <person name="Chapman S.B."/>
            <person name="Goldberg J."/>
            <person name="Griggs A."/>
            <person name="Gujja S."/>
            <person name="Hansen M."/>
            <person name="Howarth C."/>
            <person name="Imamovic A."/>
            <person name="Larimer J."/>
            <person name="McCowan C."/>
            <person name="Montmayeur A."/>
            <person name="Murphy C."/>
            <person name="Neiman D."/>
            <person name="Pearson M."/>
            <person name="Priest M."/>
            <person name="Roberts A."/>
            <person name="Saif S."/>
            <person name="Shea T."/>
            <person name="Sisk P."/>
            <person name="Sykes S."/>
            <person name="Wortman J."/>
            <person name="Nusbaum C."/>
            <person name="Birren B."/>
        </authorList>
    </citation>
    <scope>NUCLEOTIDE SEQUENCE [LARGE SCALE GENOMIC DNA]</scope>
    <source>
        <strain evidence="3">race PST-78</strain>
    </source>
</reference>
<feature type="compositionally biased region" description="Polar residues" evidence="1">
    <location>
        <begin position="7"/>
        <end position="20"/>
    </location>
</feature>
<name>A0A0L0UNI6_9BASI</name>
<dbReference type="AlphaFoldDB" id="A0A0L0UNI6"/>
<gene>
    <name evidence="2" type="ORF">PSTG_18076</name>
</gene>
<feature type="non-terminal residue" evidence="2">
    <location>
        <position position="223"/>
    </location>
</feature>
<accession>A0A0L0UNI6</accession>
<organism evidence="2 3">
    <name type="scientific">Puccinia striiformis f. sp. tritici PST-78</name>
    <dbReference type="NCBI Taxonomy" id="1165861"/>
    <lineage>
        <taxon>Eukaryota</taxon>
        <taxon>Fungi</taxon>
        <taxon>Dikarya</taxon>
        <taxon>Basidiomycota</taxon>
        <taxon>Pucciniomycotina</taxon>
        <taxon>Pucciniomycetes</taxon>
        <taxon>Pucciniales</taxon>
        <taxon>Pucciniaceae</taxon>
        <taxon>Puccinia</taxon>
    </lineage>
</organism>
<keyword evidence="3" id="KW-1185">Reference proteome</keyword>
<evidence type="ECO:0000313" key="3">
    <source>
        <dbReference type="Proteomes" id="UP000054564"/>
    </source>
</evidence>
<feature type="compositionally biased region" description="Polar residues" evidence="1">
    <location>
        <begin position="103"/>
        <end position="114"/>
    </location>
</feature>
<feature type="region of interest" description="Disordered" evidence="1">
    <location>
        <begin position="78"/>
        <end position="223"/>
    </location>
</feature>
<proteinExistence type="predicted"/>
<feature type="region of interest" description="Disordered" evidence="1">
    <location>
        <begin position="1"/>
        <end position="20"/>
    </location>
</feature>
<feature type="compositionally biased region" description="Polar residues" evidence="1">
    <location>
        <begin position="122"/>
        <end position="145"/>
    </location>
</feature>
<evidence type="ECO:0000256" key="1">
    <source>
        <dbReference type="SAM" id="MobiDB-lite"/>
    </source>
</evidence>
<evidence type="ECO:0000313" key="2">
    <source>
        <dbReference type="EMBL" id="KNE88520.1"/>
    </source>
</evidence>